<dbReference type="InterPro" id="IPR036396">
    <property type="entry name" value="Cyt_P450_sf"/>
</dbReference>
<keyword evidence="11" id="KW-1133">Transmembrane helix</keyword>
<dbReference type="InterPro" id="IPR002401">
    <property type="entry name" value="Cyt_P450_E_grp-I"/>
</dbReference>
<evidence type="ECO:0000256" key="8">
    <source>
        <dbReference type="ARBA" id="ARBA00023033"/>
    </source>
</evidence>
<comment type="similarity">
    <text evidence="3 10">Belongs to the cytochrome P450 family.</text>
</comment>
<dbReference type="GO" id="GO:0004497">
    <property type="term" value="F:monooxygenase activity"/>
    <property type="evidence" value="ECO:0007669"/>
    <property type="project" value="UniProtKB-KW"/>
</dbReference>
<gene>
    <name evidence="12" type="primary">bphA</name>
    <name evidence="12" type="ORF">RSOLAG22IIIB_09867</name>
</gene>
<accession>A0A0K6G0B6</accession>
<evidence type="ECO:0008006" key="14">
    <source>
        <dbReference type="Google" id="ProtNLM"/>
    </source>
</evidence>
<evidence type="ECO:0000256" key="11">
    <source>
        <dbReference type="SAM" id="Phobius"/>
    </source>
</evidence>
<evidence type="ECO:0000256" key="1">
    <source>
        <dbReference type="ARBA" id="ARBA00001971"/>
    </source>
</evidence>
<dbReference type="InterPro" id="IPR017972">
    <property type="entry name" value="Cyt_P450_CS"/>
</dbReference>
<organism evidence="12 13">
    <name type="scientific">Rhizoctonia solani</name>
    <dbReference type="NCBI Taxonomy" id="456999"/>
    <lineage>
        <taxon>Eukaryota</taxon>
        <taxon>Fungi</taxon>
        <taxon>Dikarya</taxon>
        <taxon>Basidiomycota</taxon>
        <taxon>Agaricomycotina</taxon>
        <taxon>Agaricomycetes</taxon>
        <taxon>Cantharellales</taxon>
        <taxon>Ceratobasidiaceae</taxon>
        <taxon>Rhizoctonia</taxon>
    </lineage>
</organism>
<dbReference type="Proteomes" id="UP000044841">
    <property type="component" value="Unassembled WGS sequence"/>
</dbReference>
<keyword evidence="11" id="KW-0472">Membrane</keyword>
<dbReference type="GO" id="GO:0005506">
    <property type="term" value="F:iron ion binding"/>
    <property type="evidence" value="ECO:0007669"/>
    <property type="project" value="InterPro"/>
</dbReference>
<dbReference type="Gene3D" id="1.10.630.10">
    <property type="entry name" value="Cytochrome P450"/>
    <property type="match status" value="1"/>
</dbReference>
<keyword evidence="13" id="KW-1185">Reference proteome</keyword>
<dbReference type="PRINTS" id="PR00385">
    <property type="entry name" value="P450"/>
</dbReference>
<feature type="transmembrane region" description="Helical" evidence="11">
    <location>
        <begin position="12"/>
        <end position="29"/>
    </location>
</feature>
<evidence type="ECO:0000313" key="12">
    <source>
        <dbReference type="EMBL" id="CUA71809.1"/>
    </source>
</evidence>
<reference evidence="12 13" key="1">
    <citation type="submission" date="2015-07" db="EMBL/GenBank/DDBJ databases">
        <authorList>
            <person name="Noorani M."/>
        </authorList>
    </citation>
    <scope>NUCLEOTIDE SEQUENCE [LARGE SCALE GENOMIC DNA]</scope>
    <source>
        <strain evidence="12">BBA 69670</strain>
    </source>
</reference>
<evidence type="ECO:0000256" key="7">
    <source>
        <dbReference type="ARBA" id="ARBA00023004"/>
    </source>
</evidence>
<dbReference type="PRINTS" id="PR00463">
    <property type="entry name" value="EP450I"/>
</dbReference>
<comment type="cofactor">
    <cofactor evidence="1 9">
        <name>heme</name>
        <dbReference type="ChEBI" id="CHEBI:30413"/>
    </cofactor>
</comment>
<dbReference type="PROSITE" id="PS00086">
    <property type="entry name" value="CYTOCHROME_P450"/>
    <property type="match status" value="1"/>
</dbReference>
<evidence type="ECO:0000256" key="2">
    <source>
        <dbReference type="ARBA" id="ARBA00005179"/>
    </source>
</evidence>
<feature type="binding site" description="axial binding residue" evidence="9">
    <location>
        <position position="494"/>
    </location>
    <ligand>
        <name>heme</name>
        <dbReference type="ChEBI" id="CHEBI:30413"/>
    </ligand>
    <ligandPart>
        <name>Fe</name>
        <dbReference type="ChEBI" id="CHEBI:18248"/>
    </ligandPart>
</feature>
<dbReference type="Pfam" id="PF00067">
    <property type="entry name" value="p450"/>
    <property type="match status" value="1"/>
</dbReference>
<evidence type="ECO:0000256" key="4">
    <source>
        <dbReference type="ARBA" id="ARBA00022617"/>
    </source>
</evidence>
<dbReference type="GO" id="GO:0020037">
    <property type="term" value="F:heme binding"/>
    <property type="evidence" value="ECO:0007669"/>
    <property type="project" value="InterPro"/>
</dbReference>
<proteinExistence type="inferred from homology"/>
<keyword evidence="7 9" id="KW-0408">Iron</keyword>
<dbReference type="AlphaFoldDB" id="A0A0K6G0B6"/>
<evidence type="ECO:0000313" key="13">
    <source>
        <dbReference type="Proteomes" id="UP000044841"/>
    </source>
</evidence>
<evidence type="ECO:0000256" key="6">
    <source>
        <dbReference type="ARBA" id="ARBA00023002"/>
    </source>
</evidence>
<keyword evidence="6 10" id="KW-0560">Oxidoreductase</keyword>
<evidence type="ECO:0000256" key="5">
    <source>
        <dbReference type="ARBA" id="ARBA00022723"/>
    </source>
</evidence>
<keyword evidence="11" id="KW-0812">Transmembrane</keyword>
<dbReference type="SUPFAM" id="SSF48264">
    <property type="entry name" value="Cytochrome P450"/>
    <property type="match status" value="1"/>
</dbReference>
<evidence type="ECO:0000256" key="9">
    <source>
        <dbReference type="PIRSR" id="PIRSR602401-1"/>
    </source>
</evidence>
<evidence type="ECO:0000256" key="3">
    <source>
        <dbReference type="ARBA" id="ARBA00010617"/>
    </source>
</evidence>
<dbReference type="InterPro" id="IPR001128">
    <property type="entry name" value="Cyt_P450"/>
</dbReference>
<sequence>MLLESFQTTQCVAAIGAMALAYYLVPYFLDPYNYRHRFSGPWLAGFSGWWMSYAALAGDHSEVVRKQHEKYGTFVRLGPNHISISDPNALEAVYAHRSGVLKSDFYKPRVGAGAPNVFSAMDKADHQMRRKRIANIFSQQNVLAFEPRVREHIIQLCAQWDLRCKEAARGVSGVNWVAQDGYSVMDCCPQFAYLAFDIIGDLALGAPFGLIQAQKDSSPIIESVDKSGRPEKAAVQISVVASLAGLNRSLLSIGQFPAWTRGLMGLLPWYLSGIRDQIRFFGLAAAALDARLKRGSKETCDGKQGADFIDKLLQVRNEDGSGMSIEELNSELIVFLIAGSDTSSNTLSSLCYHLAIHPEMQQQLQSELDQHIPFASKDEGYEQGGPVVTSNGMVPEYGHIKDLPYLNACVKEALRIHSTIGTGLPRVIPPGRTLTVAGQTFKAGSVISVPSYTTNRSSVWGSDASEFRPERWLDENAGSLNKYFVPFSLGPRSCIGRNLAYMDLLLITATIFRRYSVKAPPTTKMTTHETFIREAAHCEIAIKRREMM</sequence>
<dbReference type="PANTHER" id="PTHR24305">
    <property type="entry name" value="CYTOCHROME P450"/>
    <property type="match status" value="1"/>
</dbReference>
<evidence type="ECO:0000256" key="10">
    <source>
        <dbReference type="RuleBase" id="RU000461"/>
    </source>
</evidence>
<keyword evidence="5 9" id="KW-0479">Metal-binding</keyword>
<dbReference type="GO" id="GO:0016705">
    <property type="term" value="F:oxidoreductase activity, acting on paired donors, with incorporation or reduction of molecular oxygen"/>
    <property type="evidence" value="ECO:0007669"/>
    <property type="project" value="InterPro"/>
</dbReference>
<comment type="pathway">
    <text evidence="2">Secondary metabolite biosynthesis.</text>
</comment>
<name>A0A0K6G0B6_9AGAM</name>
<protein>
    <recommendedName>
        <fullName evidence="14">Benzoate 4-monooxygenase</fullName>
    </recommendedName>
</protein>
<keyword evidence="8 10" id="KW-0503">Monooxygenase</keyword>
<dbReference type="EMBL" id="CYGV01001264">
    <property type="protein sequence ID" value="CUA71809.1"/>
    <property type="molecule type" value="Genomic_DNA"/>
</dbReference>
<keyword evidence="4 9" id="KW-0349">Heme</keyword>
<dbReference type="PANTHER" id="PTHR24305:SF29">
    <property type="entry name" value="BENZOATE-PARA-HYDROXYLASE"/>
    <property type="match status" value="1"/>
</dbReference>
<dbReference type="InterPro" id="IPR050121">
    <property type="entry name" value="Cytochrome_P450_monoxygenase"/>
</dbReference>